<feature type="compositionally biased region" description="Pro residues" evidence="2">
    <location>
        <begin position="187"/>
        <end position="196"/>
    </location>
</feature>
<comment type="caution">
    <text evidence="3">The sequence shown here is derived from an EMBL/GenBank/DDBJ whole genome shotgun (WGS) entry which is preliminary data.</text>
</comment>
<evidence type="ECO:0000256" key="1">
    <source>
        <dbReference type="SAM" id="Coils"/>
    </source>
</evidence>
<dbReference type="EMBL" id="JAGPNK010000010">
    <property type="protein sequence ID" value="KAH7312446.1"/>
    <property type="molecule type" value="Genomic_DNA"/>
</dbReference>
<gene>
    <name evidence="3" type="ORF">B0I35DRAFT_480902</name>
</gene>
<feature type="coiled-coil region" evidence="1">
    <location>
        <begin position="60"/>
        <end position="101"/>
    </location>
</feature>
<accession>A0A8K0SKU7</accession>
<reference evidence="3" key="1">
    <citation type="journal article" date="2021" name="Nat. Commun.">
        <title>Genetic determinants of endophytism in the Arabidopsis root mycobiome.</title>
        <authorList>
            <person name="Mesny F."/>
            <person name="Miyauchi S."/>
            <person name="Thiergart T."/>
            <person name="Pickel B."/>
            <person name="Atanasova L."/>
            <person name="Karlsson M."/>
            <person name="Huettel B."/>
            <person name="Barry K.W."/>
            <person name="Haridas S."/>
            <person name="Chen C."/>
            <person name="Bauer D."/>
            <person name="Andreopoulos W."/>
            <person name="Pangilinan J."/>
            <person name="LaButti K."/>
            <person name="Riley R."/>
            <person name="Lipzen A."/>
            <person name="Clum A."/>
            <person name="Drula E."/>
            <person name="Henrissat B."/>
            <person name="Kohler A."/>
            <person name="Grigoriev I.V."/>
            <person name="Martin F.M."/>
            <person name="Hacquard S."/>
        </authorList>
    </citation>
    <scope>NUCLEOTIDE SEQUENCE</scope>
    <source>
        <strain evidence="3">MPI-CAGE-CH-0235</strain>
    </source>
</reference>
<keyword evidence="1" id="KW-0175">Coiled coil</keyword>
<organism evidence="3 4">
    <name type="scientific">Stachybotrys elegans</name>
    <dbReference type="NCBI Taxonomy" id="80388"/>
    <lineage>
        <taxon>Eukaryota</taxon>
        <taxon>Fungi</taxon>
        <taxon>Dikarya</taxon>
        <taxon>Ascomycota</taxon>
        <taxon>Pezizomycotina</taxon>
        <taxon>Sordariomycetes</taxon>
        <taxon>Hypocreomycetidae</taxon>
        <taxon>Hypocreales</taxon>
        <taxon>Stachybotryaceae</taxon>
        <taxon>Stachybotrys</taxon>
    </lineage>
</organism>
<name>A0A8K0SKU7_9HYPO</name>
<feature type="compositionally biased region" description="Polar residues" evidence="2">
    <location>
        <begin position="1"/>
        <end position="14"/>
    </location>
</feature>
<evidence type="ECO:0000256" key="2">
    <source>
        <dbReference type="SAM" id="MobiDB-lite"/>
    </source>
</evidence>
<sequence>MSSTNAPGTRSATPLNGVAANAGKSLKQRLQDKFGTIGNNSLMDVVEALDEMLLAEQRVSRNHSFQLVNLQNQLQQEEKRRQTLIQEQKDLVEKMADLKGKVAGLTVMLYTKNPDTPSPPKLITTTTRPPTWPSVKSFVEGDRSQVVSTTEAEPDHSSHGLGLEQAQVTSEQVKDAPSKSESVPAPTFVPTPIREPTPISVPAPVSAPEPAHTAVPAPSLAFSPVSSKYTVNFPGFSSPMDVQVQAQENKPPGKVPPPVRSEAQKKDSYEDTWNTSSWMKKKEEIAKRKALDEVQVQSNGFGGSTNTTIPPFDIWKLIQQGDMDLLATQILESQKPKVIESLKWLSAAVHDTRPSSVPVKMPQSPTTTGNHMAGNPFTFGFATNGSDKLDPKAKSFDPQGRVFRGLEASIHRMR</sequence>
<evidence type="ECO:0000313" key="4">
    <source>
        <dbReference type="Proteomes" id="UP000813444"/>
    </source>
</evidence>
<proteinExistence type="predicted"/>
<dbReference type="Proteomes" id="UP000813444">
    <property type="component" value="Unassembled WGS sequence"/>
</dbReference>
<dbReference type="AlphaFoldDB" id="A0A8K0SKU7"/>
<feature type="region of interest" description="Disordered" evidence="2">
    <location>
        <begin position="147"/>
        <end position="196"/>
    </location>
</feature>
<feature type="region of interest" description="Disordered" evidence="2">
    <location>
        <begin position="354"/>
        <end position="373"/>
    </location>
</feature>
<feature type="region of interest" description="Disordered" evidence="2">
    <location>
        <begin position="244"/>
        <end position="273"/>
    </location>
</feature>
<evidence type="ECO:0000313" key="3">
    <source>
        <dbReference type="EMBL" id="KAH7312446.1"/>
    </source>
</evidence>
<keyword evidence="4" id="KW-1185">Reference proteome</keyword>
<protein>
    <submittedName>
        <fullName evidence="3">Uncharacterized protein</fullName>
    </submittedName>
</protein>
<feature type="region of interest" description="Disordered" evidence="2">
    <location>
        <begin position="1"/>
        <end position="20"/>
    </location>
</feature>